<keyword evidence="4" id="KW-0408">Iron</keyword>
<protein>
    <submittedName>
        <fullName evidence="7">Nitroreductase family protein</fullName>
    </submittedName>
</protein>
<keyword evidence="2" id="KW-0479">Metal-binding</keyword>
<dbReference type="InterPro" id="IPR017900">
    <property type="entry name" value="4Fe4S_Fe_S_CS"/>
</dbReference>
<dbReference type="EMBL" id="JAPDPJ010000009">
    <property type="protein sequence ID" value="MCW3786060.1"/>
    <property type="molecule type" value="Genomic_DNA"/>
</dbReference>
<dbReference type="AlphaFoldDB" id="A0AAE3SE61"/>
<dbReference type="PANTHER" id="PTHR43673">
    <property type="entry name" value="NAD(P)H NITROREDUCTASE YDGI-RELATED"/>
    <property type="match status" value="1"/>
</dbReference>
<comment type="similarity">
    <text evidence="1">Belongs to the nitroreductase family.</text>
</comment>
<dbReference type="Pfam" id="PF13187">
    <property type="entry name" value="Fer4_9"/>
    <property type="match status" value="1"/>
</dbReference>
<evidence type="ECO:0000259" key="6">
    <source>
        <dbReference type="PROSITE" id="PS51379"/>
    </source>
</evidence>
<dbReference type="InterPro" id="IPR029479">
    <property type="entry name" value="Nitroreductase"/>
</dbReference>
<dbReference type="CDD" id="cd02143">
    <property type="entry name" value="nitroreductase_FeS-like"/>
    <property type="match status" value="1"/>
</dbReference>
<evidence type="ECO:0000313" key="8">
    <source>
        <dbReference type="Proteomes" id="UP001209229"/>
    </source>
</evidence>
<dbReference type="PROSITE" id="PS51379">
    <property type="entry name" value="4FE4S_FER_2"/>
    <property type="match status" value="2"/>
</dbReference>
<keyword evidence="3" id="KW-0560">Oxidoreductase</keyword>
<dbReference type="SUPFAM" id="SSF54862">
    <property type="entry name" value="4Fe-4S ferredoxins"/>
    <property type="match status" value="1"/>
</dbReference>
<dbReference type="Gene3D" id="3.40.109.10">
    <property type="entry name" value="NADH Oxidase"/>
    <property type="match status" value="1"/>
</dbReference>
<feature type="domain" description="4Fe-4S ferredoxin-type" evidence="6">
    <location>
        <begin position="2"/>
        <end position="31"/>
    </location>
</feature>
<dbReference type="GO" id="GO:0016491">
    <property type="term" value="F:oxidoreductase activity"/>
    <property type="evidence" value="ECO:0007669"/>
    <property type="project" value="UniProtKB-KW"/>
</dbReference>
<proteinExistence type="inferred from homology"/>
<keyword evidence="8" id="KW-1185">Reference proteome</keyword>
<evidence type="ECO:0000313" key="7">
    <source>
        <dbReference type="EMBL" id="MCW3786060.1"/>
    </source>
</evidence>
<dbReference type="GO" id="GO:0046872">
    <property type="term" value="F:metal ion binding"/>
    <property type="evidence" value="ECO:0007669"/>
    <property type="project" value="UniProtKB-KW"/>
</dbReference>
<dbReference type="Proteomes" id="UP001209229">
    <property type="component" value="Unassembled WGS sequence"/>
</dbReference>
<dbReference type="GO" id="GO:0051536">
    <property type="term" value="F:iron-sulfur cluster binding"/>
    <property type="evidence" value="ECO:0007669"/>
    <property type="project" value="UniProtKB-KW"/>
</dbReference>
<dbReference type="Gene3D" id="3.30.70.20">
    <property type="match status" value="1"/>
</dbReference>
<gene>
    <name evidence="7" type="ORF">OM075_06245</name>
</gene>
<evidence type="ECO:0000256" key="5">
    <source>
        <dbReference type="ARBA" id="ARBA00023014"/>
    </source>
</evidence>
<keyword evidence="5" id="KW-0411">Iron-sulfur</keyword>
<name>A0AAE3SE61_9BACT</name>
<evidence type="ECO:0000256" key="1">
    <source>
        <dbReference type="ARBA" id="ARBA00007118"/>
    </source>
</evidence>
<comment type="caution">
    <text evidence="7">The sequence shown here is derived from an EMBL/GenBank/DDBJ whole genome shotgun (WGS) entry which is preliminary data.</text>
</comment>
<sequence>MLDFRIDESKCTQCGLCAQDCPVLIIDGKNGIPEIKAGKEGNCLKCQHCMAICPTGALSILGKNPDQSASVKEGMPSSSSMLNLFKTRRSIRKFKNEELSKELISDLLQGAANAPTGHNNNQVLFSVIDNKADLKKFRDAVYDSIHTAFENNHKHPFLPMLNDLKRLWVSKKIDVILRDAPHVLITSSPKKSVTPVEDCVIALSYFELLANTHGVGTLWNGMLKWVINDIDLELRERLGIPVDHEVGDVMVFGFPAVKYTRGIQTEGLNLNTIKL</sequence>
<evidence type="ECO:0000256" key="4">
    <source>
        <dbReference type="ARBA" id="ARBA00023004"/>
    </source>
</evidence>
<dbReference type="Pfam" id="PF00881">
    <property type="entry name" value="Nitroreductase"/>
    <property type="match status" value="1"/>
</dbReference>
<reference evidence="7" key="1">
    <citation type="submission" date="2022-10" db="EMBL/GenBank/DDBJ databases">
        <authorList>
            <person name="Yu W.X."/>
        </authorList>
    </citation>
    <scope>NUCLEOTIDE SEQUENCE</scope>
    <source>
        <strain evidence="7">AAT</strain>
    </source>
</reference>
<dbReference type="InterPro" id="IPR000415">
    <property type="entry name" value="Nitroreductase-like"/>
</dbReference>
<dbReference type="PROSITE" id="PS00198">
    <property type="entry name" value="4FE4S_FER_1"/>
    <property type="match status" value="2"/>
</dbReference>
<dbReference type="PANTHER" id="PTHR43673:SF10">
    <property type="entry name" value="NADH DEHYDROGENASE_NAD(P)H NITROREDUCTASE XCC3605-RELATED"/>
    <property type="match status" value="1"/>
</dbReference>
<evidence type="ECO:0000256" key="2">
    <source>
        <dbReference type="ARBA" id="ARBA00022723"/>
    </source>
</evidence>
<dbReference type="SUPFAM" id="SSF55469">
    <property type="entry name" value="FMN-dependent nitroreductase-like"/>
    <property type="match status" value="1"/>
</dbReference>
<accession>A0AAE3SE61</accession>
<evidence type="ECO:0000256" key="3">
    <source>
        <dbReference type="ARBA" id="ARBA00023002"/>
    </source>
</evidence>
<dbReference type="RefSeq" id="WP_301189628.1">
    <property type="nucleotide sequence ID" value="NZ_JAPDPJ010000009.1"/>
</dbReference>
<feature type="domain" description="4Fe-4S ferredoxin-type" evidence="6">
    <location>
        <begin position="33"/>
        <end position="63"/>
    </location>
</feature>
<organism evidence="7 8">
    <name type="scientific">Plebeiibacterium sediminum</name>
    <dbReference type="NCBI Taxonomy" id="2992112"/>
    <lineage>
        <taxon>Bacteria</taxon>
        <taxon>Pseudomonadati</taxon>
        <taxon>Bacteroidota</taxon>
        <taxon>Bacteroidia</taxon>
        <taxon>Marinilabiliales</taxon>
        <taxon>Marinilabiliaceae</taxon>
        <taxon>Plebeiibacterium</taxon>
    </lineage>
</organism>
<dbReference type="InterPro" id="IPR017896">
    <property type="entry name" value="4Fe4S_Fe-S-bd"/>
</dbReference>